<dbReference type="Proteomes" id="UP001589645">
    <property type="component" value="Unassembled WGS sequence"/>
</dbReference>
<keyword evidence="2" id="KW-1185">Reference proteome</keyword>
<proteinExistence type="predicted"/>
<name>A0ABV5HMY5_9VIBR</name>
<organism evidence="1 2">
    <name type="scientific">Vibrio olivae</name>
    <dbReference type="NCBI Taxonomy" id="1243002"/>
    <lineage>
        <taxon>Bacteria</taxon>
        <taxon>Pseudomonadati</taxon>
        <taxon>Pseudomonadota</taxon>
        <taxon>Gammaproteobacteria</taxon>
        <taxon>Vibrionales</taxon>
        <taxon>Vibrionaceae</taxon>
        <taxon>Vibrio</taxon>
    </lineage>
</organism>
<dbReference type="RefSeq" id="WP_390192697.1">
    <property type="nucleotide sequence ID" value="NZ_JBHMEP010000002.1"/>
</dbReference>
<gene>
    <name evidence="1" type="ORF">ACFFUV_11495</name>
</gene>
<comment type="caution">
    <text evidence="1">The sequence shown here is derived from an EMBL/GenBank/DDBJ whole genome shotgun (WGS) entry which is preliminary data.</text>
</comment>
<reference evidence="1 2" key="1">
    <citation type="submission" date="2024-09" db="EMBL/GenBank/DDBJ databases">
        <authorList>
            <person name="Sun Q."/>
            <person name="Mori K."/>
        </authorList>
    </citation>
    <scope>NUCLEOTIDE SEQUENCE [LARGE SCALE GENOMIC DNA]</scope>
    <source>
        <strain evidence="1 2">CECT 8064</strain>
    </source>
</reference>
<dbReference type="EMBL" id="JBHMEP010000002">
    <property type="protein sequence ID" value="MFB9135585.1"/>
    <property type="molecule type" value="Genomic_DNA"/>
</dbReference>
<sequence length="70" mass="7947">MLRVDIEPNGKLQIQSGSGKNSIVDFRPDLSKPLAPQINEAFKRQPKFIRDQLIKKAEKGLKRLQDTGNM</sequence>
<protein>
    <submittedName>
        <fullName evidence="1">Uncharacterized protein</fullName>
    </submittedName>
</protein>
<accession>A0ABV5HMY5</accession>
<evidence type="ECO:0000313" key="2">
    <source>
        <dbReference type="Proteomes" id="UP001589645"/>
    </source>
</evidence>
<evidence type="ECO:0000313" key="1">
    <source>
        <dbReference type="EMBL" id="MFB9135585.1"/>
    </source>
</evidence>